<dbReference type="Pfam" id="PF03283">
    <property type="entry name" value="PAE"/>
    <property type="match status" value="1"/>
</dbReference>
<evidence type="ECO:0000256" key="2">
    <source>
        <dbReference type="SAM" id="SignalP"/>
    </source>
</evidence>
<keyword evidence="4" id="KW-1185">Reference proteome</keyword>
<dbReference type="EMBL" id="JAQNDO010000001">
    <property type="protein sequence ID" value="MDC0742901.1"/>
    <property type="molecule type" value="Genomic_DNA"/>
</dbReference>
<feature type="chain" id="PRO_5047412482" evidence="2">
    <location>
        <begin position="23"/>
        <end position="453"/>
    </location>
</feature>
<protein>
    <submittedName>
        <fullName evidence="3">Pectin acetylesterase-family hydrolase</fullName>
    </submittedName>
</protein>
<dbReference type="PROSITE" id="PS51257">
    <property type="entry name" value="PROKAR_LIPOPROTEIN"/>
    <property type="match status" value="1"/>
</dbReference>
<evidence type="ECO:0000313" key="3">
    <source>
        <dbReference type="EMBL" id="MDC0742901.1"/>
    </source>
</evidence>
<evidence type="ECO:0000256" key="1">
    <source>
        <dbReference type="SAM" id="MobiDB-lite"/>
    </source>
</evidence>
<feature type="signal peptide" evidence="2">
    <location>
        <begin position="1"/>
        <end position="22"/>
    </location>
</feature>
<sequence length="453" mass="45826">MRALRFSPSTLAIPLVSLLAAAGCGGGDGDTDGLFTSTSSSSGGTSVGGSGGAGGDGGGSAGGMGGTGGDGGSGGSGGDAGAGAGGMGGSGGTGGSGGGGPACAPEGPFDGAPVEAQAEQWTWVPVPEAKCRSGSSTGFGVRINPQSTKLVIYLEGGGACFNGTTCNLNTGSYGQNNFDNWKNNGGKNGLFSTSNAANSVKDWSFVYVPYCTGDVHAGNAPGADVPGLTSPKNQQFVGYANIGHYLKRIIPTFKNVTEVLLTGVSAGGFGAFYNYDRVAQAFCPTPVALIDDSGPPMGDTYMAPCLQKRWRDLYNFADTLPADCVECSLPNGGGLANAWKLLGQKYPEASLGLISSDKDNTISQFYGYGKNDCQNIDGIFPTALSGAEYTAGLEEIRKNFLEQSPAWSSYFVSATTHTYLGGNGYYNTNVDGTPLSEWVKGIVDGAAATHIGP</sequence>
<feature type="compositionally biased region" description="Gly residues" evidence="1">
    <location>
        <begin position="45"/>
        <end position="101"/>
    </location>
</feature>
<feature type="compositionally biased region" description="Low complexity" evidence="1">
    <location>
        <begin position="32"/>
        <end position="44"/>
    </location>
</feature>
<dbReference type="InterPro" id="IPR029058">
    <property type="entry name" value="AB_hydrolase_fold"/>
</dbReference>
<dbReference type="SUPFAM" id="SSF53474">
    <property type="entry name" value="alpha/beta-Hydrolases"/>
    <property type="match status" value="1"/>
</dbReference>
<name>A0ABT5EQA6_9BACT</name>
<dbReference type="PANTHER" id="PTHR21562:SF83">
    <property type="entry name" value="PECTIN ACETYLESTERASE 4"/>
    <property type="match status" value="1"/>
</dbReference>
<feature type="region of interest" description="Disordered" evidence="1">
    <location>
        <begin position="32"/>
        <end position="112"/>
    </location>
</feature>
<accession>A0ABT5EQA6</accession>
<keyword evidence="3" id="KW-0378">Hydrolase</keyword>
<keyword evidence="2" id="KW-0732">Signal</keyword>
<comment type="caution">
    <text evidence="3">The sequence shown here is derived from an EMBL/GenBank/DDBJ whole genome shotgun (WGS) entry which is preliminary data.</text>
</comment>
<gene>
    <name evidence="3" type="ORF">POL67_16240</name>
</gene>
<organism evidence="3 4">
    <name type="scientific">Polyangium mundeleinium</name>
    <dbReference type="NCBI Taxonomy" id="2995306"/>
    <lineage>
        <taxon>Bacteria</taxon>
        <taxon>Pseudomonadati</taxon>
        <taxon>Myxococcota</taxon>
        <taxon>Polyangia</taxon>
        <taxon>Polyangiales</taxon>
        <taxon>Polyangiaceae</taxon>
        <taxon>Polyangium</taxon>
    </lineage>
</organism>
<dbReference type="InterPro" id="IPR004963">
    <property type="entry name" value="PAE/NOTUM"/>
</dbReference>
<dbReference type="PANTHER" id="PTHR21562">
    <property type="entry name" value="NOTUM-RELATED"/>
    <property type="match status" value="1"/>
</dbReference>
<dbReference type="GO" id="GO:0016787">
    <property type="term" value="F:hydrolase activity"/>
    <property type="evidence" value="ECO:0007669"/>
    <property type="project" value="UniProtKB-KW"/>
</dbReference>
<proteinExistence type="predicted"/>
<dbReference type="RefSeq" id="WP_271918269.1">
    <property type="nucleotide sequence ID" value="NZ_JAQNDO010000001.1"/>
</dbReference>
<evidence type="ECO:0000313" key="4">
    <source>
        <dbReference type="Proteomes" id="UP001221411"/>
    </source>
</evidence>
<reference evidence="3 4" key="1">
    <citation type="submission" date="2022-11" db="EMBL/GenBank/DDBJ databases">
        <title>Minimal conservation of predation-associated metabolite biosynthetic gene clusters underscores biosynthetic potential of Myxococcota including descriptions for ten novel species: Archangium lansinium sp. nov., Myxococcus landrumus sp. nov., Nannocystis bai.</title>
        <authorList>
            <person name="Ahearne A."/>
            <person name="Stevens C."/>
            <person name="Dowd S."/>
        </authorList>
    </citation>
    <scope>NUCLEOTIDE SEQUENCE [LARGE SCALE GENOMIC DNA]</scope>
    <source>
        <strain evidence="3 4">RJM3</strain>
    </source>
</reference>
<dbReference type="Proteomes" id="UP001221411">
    <property type="component" value="Unassembled WGS sequence"/>
</dbReference>